<evidence type="ECO:0000256" key="5">
    <source>
        <dbReference type="ARBA" id="ARBA00023136"/>
    </source>
</evidence>
<comment type="similarity">
    <text evidence="7 10">Belongs to the fluoride channel Fluc/FEX (TC 1.A.43) family.</text>
</comment>
<feature type="transmembrane region" description="Helical" evidence="10">
    <location>
        <begin position="126"/>
        <end position="150"/>
    </location>
</feature>
<proteinExistence type="inferred from homology"/>
<dbReference type="EMBL" id="VJWX01000169">
    <property type="protein sequence ID" value="TVT48411.1"/>
    <property type="molecule type" value="Genomic_DNA"/>
</dbReference>
<evidence type="ECO:0000256" key="7">
    <source>
        <dbReference type="ARBA" id="ARBA00035120"/>
    </source>
</evidence>
<feature type="transmembrane region" description="Helical" evidence="10">
    <location>
        <begin position="64"/>
        <end position="84"/>
    </location>
</feature>
<sequence>MRGEVELDDSLDPDVDLRVPSQRHELIGQHGPVLGVIALGGGLGALARYGLAQALPAGPGQFPWATFVTNVLGCLLIGVLMVLITEVWTAHRLVRPFLGVGILGGFTTFSTYVVETRGLLRPGTVPLAFAYLAGTLVAALCAVVAGVWAARAAVRRTGHRREKAV</sequence>
<feature type="transmembrane region" description="Helical" evidence="10">
    <location>
        <begin position="96"/>
        <end position="114"/>
    </location>
</feature>
<dbReference type="PANTHER" id="PTHR28259">
    <property type="entry name" value="FLUORIDE EXPORT PROTEIN 1-RELATED"/>
    <property type="match status" value="1"/>
</dbReference>
<dbReference type="PANTHER" id="PTHR28259:SF1">
    <property type="entry name" value="FLUORIDE EXPORT PROTEIN 1-RELATED"/>
    <property type="match status" value="1"/>
</dbReference>
<reference evidence="11 12" key="1">
    <citation type="submission" date="2019-07" db="EMBL/GenBank/DDBJ databases">
        <authorList>
            <person name="Duangmal K."/>
            <person name="Teo W.F.A."/>
        </authorList>
    </citation>
    <scope>NUCLEOTIDE SEQUENCE [LARGE SCALE GENOMIC DNA]</scope>
    <source>
        <strain evidence="11 12">TBRC 6029</strain>
    </source>
</reference>
<dbReference type="OrthoDB" id="4408652at2"/>
<dbReference type="AlphaFoldDB" id="A0A558CI14"/>
<keyword evidence="4 10" id="KW-1133">Transmembrane helix</keyword>
<dbReference type="GO" id="GO:0005886">
    <property type="term" value="C:plasma membrane"/>
    <property type="evidence" value="ECO:0007669"/>
    <property type="project" value="UniProtKB-SubCell"/>
</dbReference>
<accession>A0A558CI14</accession>
<feature type="binding site" evidence="10">
    <location>
        <position position="107"/>
    </location>
    <ligand>
        <name>Na(+)</name>
        <dbReference type="ChEBI" id="CHEBI:29101"/>
        <note>structural</note>
    </ligand>
</feature>
<name>A0A558CI14_9PSEU</name>
<feature type="binding site" evidence="10">
    <location>
        <position position="104"/>
    </location>
    <ligand>
        <name>Na(+)</name>
        <dbReference type="ChEBI" id="CHEBI:29101"/>
        <note>structural</note>
    </ligand>
</feature>
<evidence type="ECO:0000256" key="3">
    <source>
        <dbReference type="ARBA" id="ARBA00022692"/>
    </source>
</evidence>
<dbReference type="GO" id="GO:0046872">
    <property type="term" value="F:metal ion binding"/>
    <property type="evidence" value="ECO:0007669"/>
    <property type="project" value="UniProtKB-KW"/>
</dbReference>
<comment type="function">
    <text evidence="9 10">Fluoride-specific ion channel. Important for reducing fluoride concentration in the cell, thus reducing its toxicity.</text>
</comment>
<comment type="catalytic activity">
    <reaction evidence="8">
        <text>fluoride(in) = fluoride(out)</text>
        <dbReference type="Rhea" id="RHEA:76159"/>
        <dbReference type="ChEBI" id="CHEBI:17051"/>
    </reaction>
    <physiologicalReaction direction="left-to-right" evidence="8">
        <dbReference type="Rhea" id="RHEA:76160"/>
    </physiologicalReaction>
</comment>
<dbReference type="Pfam" id="PF02537">
    <property type="entry name" value="CRCB"/>
    <property type="match status" value="1"/>
</dbReference>
<evidence type="ECO:0000256" key="6">
    <source>
        <dbReference type="ARBA" id="ARBA00023303"/>
    </source>
</evidence>
<dbReference type="Proteomes" id="UP000320011">
    <property type="component" value="Unassembled WGS sequence"/>
</dbReference>
<evidence type="ECO:0000313" key="11">
    <source>
        <dbReference type="EMBL" id="TVT48411.1"/>
    </source>
</evidence>
<keyword evidence="10" id="KW-0406">Ion transport</keyword>
<dbReference type="GO" id="GO:0140114">
    <property type="term" value="P:cellular detoxification of fluoride"/>
    <property type="evidence" value="ECO:0007669"/>
    <property type="project" value="UniProtKB-UniRule"/>
</dbReference>
<comment type="caution">
    <text evidence="11">The sequence shown here is derived from an EMBL/GenBank/DDBJ whole genome shotgun (WGS) entry which is preliminary data.</text>
</comment>
<dbReference type="GO" id="GO:0062054">
    <property type="term" value="F:fluoride channel activity"/>
    <property type="evidence" value="ECO:0007669"/>
    <property type="project" value="UniProtKB-UniRule"/>
</dbReference>
<protein>
    <recommendedName>
        <fullName evidence="10">Fluoride-specific ion channel FluC</fullName>
    </recommendedName>
</protein>
<keyword evidence="10" id="KW-0813">Transport</keyword>
<evidence type="ECO:0000256" key="4">
    <source>
        <dbReference type="ARBA" id="ARBA00022989"/>
    </source>
</evidence>
<dbReference type="InterPro" id="IPR003691">
    <property type="entry name" value="FluC"/>
</dbReference>
<keyword evidence="10" id="KW-0479">Metal-binding</keyword>
<dbReference type="RefSeq" id="WP_144589826.1">
    <property type="nucleotide sequence ID" value="NZ_VJWX01000169.1"/>
</dbReference>
<comment type="subcellular location">
    <subcellularLocation>
        <location evidence="1 10">Cell membrane</location>
        <topology evidence="1 10">Multi-pass membrane protein</topology>
    </subcellularLocation>
</comment>
<keyword evidence="6 10" id="KW-0407">Ion channel</keyword>
<evidence type="ECO:0000256" key="10">
    <source>
        <dbReference type="HAMAP-Rule" id="MF_00454"/>
    </source>
</evidence>
<evidence type="ECO:0000256" key="2">
    <source>
        <dbReference type="ARBA" id="ARBA00022475"/>
    </source>
</evidence>
<keyword evidence="5 10" id="KW-0472">Membrane</keyword>
<keyword evidence="12" id="KW-1185">Reference proteome</keyword>
<keyword evidence="2 10" id="KW-1003">Cell membrane</keyword>
<evidence type="ECO:0000313" key="12">
    <source>
        <dbReference type="Proteomes" id="UP000320011"/>
    </source>
</evidence>
<feature type="transmembrane region" description="Helical" evidence="10">
    <location>
        <begin position="33"/>
        <end position="52"/>
    </location>
</feature>
<reference evidence="11 12" key="2">
    <citation type="submission" date="2019-08" db="EMBL/GenBank/DDBJ databases">
        <title>Amycolatopsis acidicola sp. nov., isolated from peat swamp forest soil.</title>
        <authorList>
            <person name="Srisuk N."/>
        </authorList>
    </citation>
    <scope>NUCLEOTIDE SEQUENCE [LARGE SCALE GENOMIC DNA]</scope>
    <source>
        <strain evidence="11 12">TBRC 6029</strain>
    </source>
</reference>
<dbReference type="HAMAP" id="MF_00454">
    <property type="entry name" value="FluC"/>
    <property type="match status" value="1"/>
</dbReference>
<comment type="activity regulation">
    <text evidence="10">Na(+) is not transported, but it plays an essential structural role and its presence is essential for fluoride channel function.</text>
</comment>
<keyword evidence="10" id="KW-0915">Sodium</keyword>
<keyword evidence="3 10" id="KW-0812">Transmembrane</keyword>
<evidence type="ECO:0000256" key="1">
    <source>
        <dbReference type="ARBA" id="ARBA00004651"/>
    </source>
</evidence>
<evidence type="ECO:0000256" key="9">
    <source>
        <dbReference type="ARBA" id="ARBA00049940"/>
    </source>
</evidence>
<organism evidence="11 12">
    <name type="scientific">Amycolatopsis rhizosphaerae</name>
    <dbReference type="NCBI Taxonomy" id="2053003"/>
    <lineage>
        <taxon>Bacteria</taxon>
        <taxon>Bacillati</taxon>
        <taxon>Actinomycetota</taxon>
        <taxon>Actinomycetes</taxon>
        <taxon>Pseudonocardiales</taxon>
        <taxon>Pseudonocardiaceae</taxon>
        <taxon>Amycolatopsis</taxon>
    </lineage>
</organism>
<gene>
    <name evidence="10" type="primary">fluC</name>
    <name evidence="10" type="synonym">crcB</name>
    <name evidence="11" type="ORF">FNH05_17865</name>
</gene>
<evidence type="ECO:0000256" key="8">
    <source>
        <dbReference type="ARBA" id="ARBA00035585"/>
    </source>
</evidence>